<gene>
    <name evidence="1" type="ORF">FE392_04955</name>
</gene>
<keyword evidence="2" id="KW-1185">Reference proteome</keyword>
<evidence type="ECO:0000313" key="2">
    <source>
        <dbReference type="Proteomes" id="UP001271890"/>
    </source>
</evidence>
<comment type="caution">
    <text evidence="1">The sequence shown here is derived from an EMBL/GenBank/DDBJ whole genome shotgun (WGS) entry which is preliminary data.</text>
</comment>
<dbReference type="RefSeq" id="WP_319929128.1">
    <property type="nucleotide sequence ID" value="NZ_VCDN01000017.1"/>
</dbReference>
<sequence length="110" mass="12445">MAILNFEAIGRCKVLRERIDTLRTQRGTCVHKLKEEASRLAQGYCFPPPEVEEFDIDFAHSLINDIVAVDRSLMQAIYEFNCWSLDAGEQPIKLNLPAREAKPVTPNAIS</sequence>
<proteinExistence type="predicted"/>
<organism evidence="1 2">
    <name type="scientific">Xenorhabdus santafensis</name>
    <dbReference type="NCBI Taxonomy" id="2582833"/>
    <lineage>
        <taxon>Bacteria</taxon>
        <taxon>Pseudomonadati</taxon>
        <taxon>Pseudomonadota</taxon>
        <taxon>Gammaproteobacteria</taxon>
        <taxon>Enterobacterales</taxon>
        <taxon>Morganellaceae</taxon>
        <taxon>Xenorhabdus</taxon>
    </lineage>
</organism>
<protein>
    <submittedName>
        <fullName evidence="1">Uncharacterized protein</fullName>
    </submittedName>
</protein>
<evidence type="ECO:0000313" key="1">
    <source>
        <dbReference type="EMBL" id="MDX7986686.1"/>
    </source>
</evidence>
<accession>A0ABU4S6L8</accession>
<dbReference type="Proteomes" id="UP001271890">
    <property type="component" value="Unassembled WGS sequence"/>
</dbReference>
<dbReference type="EMBL" id="VCDN01000017">
    <property type="protein sequence ID" value="MDX7986686.1"/>
    <property type="molecule type" value="Genomic_DNA"/>
</dbReference>
<name>A0ABU4S6L8_9GAMM</name>
<reference evidence="2" key="1">
    <citation type="journal article" date="2024" name="Toxins">
        <title>Genome Sequence Analysis of Native Xenorhabdus Strains Isolated from Entomopathogenic Nematodes in Argentina.</title>
        <authorList>
            <person name="Palma L."/>
            <person name="Frizzo L."/>
            <person name="Kaiser S."/>
            <person name="Berry C."/>
            <person name="Caballero P."/>
            <person name="Bode H.B."/>
            <person name="Del Valle E.E."/>
        </authorList>
    </citation>
    <scope>NUCLEOTIDE SEQUENCE [LARGE SCALE GENOMIC DNA]</scope>
    <source>
        <strain evidence="2">12</strain>
    </source>
</reference>